<dbReference type="GO" id="GO:0034451">
    <property type="term" value="C:centriolar satellite"/>
    <property type="evidence" value="ECO:0007669"/>
    <property type="project" value="TreeGrafter"/>
</dbReference>
<dbReference type="PANTHER" id="PTHR22367">
    <property type="entry name" value="COILED-COIL DOMAIN-CONTAINING PROTEIN 14"/>
    <property type="match status" value="1"/>
</dbReference>
<dbReference type="Proteomes" id="UP000335636">
    <property type="component" value="Unassembled WGS sequence"/>
</dbReference>
<evidence type="ECO:0000313" key="3">
    <source>
        <dbReference type="Proteomes" id="UP000335636"/>
    </source>
</evidence>
<evidence type="ECO:0000256" key="1">
    <source>
        <dbReference type="SAM" id="Coils"/>
    </source>
</evidence>
<comment type="caution">
    <text evidence="2">The sequence shown here is derived from an EMBL/GenBank/DDBJ whole genome shotgun (WGS) entry which is preliminary data.</text>
</comment>
<evidence type="ECO:0000313" key="2">
    <source>
        <dbReference type="EMBL" id="VTJ63397.1"/>
    </source>
</evidence>
<dbReference type="EMBL" id="CABDUW010000227">
    <property type="protein sequence ID" value="VTJ63397.1"/>
    <property type="molecule type" value="Genomic_DNA"/>
</dbReference>
<keyword evidence="3" id="KW-1185">Reference proteome</keyword>
<dbReference type="GO" id="GO:0071539">
    <property type="term" value="P:protein localization to centrosome"/>
    <property type="evidence" value="ECO:0007669"/>
    <property type="project" value="TreeGrafter"/>
</dbReference>
<feature type="non-terminal residue" evidence="2">
    <location>
        <position position="1"/>
    </location>
</feature>
<dbReference type="InterPro" id="IPR029343">
    <property type="entry name" value="CCDC14"/>
</dbReference>
<reference evidence="2" key="1">
    <citation type="submission" date="2019-04" db="EMBL/GenBank/DDBJ databases">
        <authorList>
            <person name="Alioto T."/>
            <person name="Alioto T."/>
        </authorList>
    </citation>
    <scope>NUCLEOTIDE SEQUENCE [LARGE SCALE GENOMIC DNA]</scope>
</reference>
<proteinExistence type="predicted"/>
<dbReference type="AlphaFoldDB" id="A0A5E4B118"/>
<name>A0A5E4B118_MARMO</name>
<accession>A0A5E4B118</accession>
<feature type="coiled-coil region" evidence="1">
    <location>
        <begin position="559"/>
        <end position="586"/>
    </location>
</feature>
<dbReference type="Pfam" id="PF15254">
    <property type="entry name" value="CCDC14"/>
    <property type="match status" value="1"/>
</dbReference>
<protein>
    <recommendedName>
        <fullName evidence="4">Coiled-coil domain-containing protein 14</fullName>
    </recommendedName>
</protein>
<keyword evidence="1" id="KW-0175">Coiled coil</keyword>
<dbReference type="PANTHER" id="PTHR22367:SF2">
    <property type="entry name" value="COILED-COIL DOMAIN-CONTAINING PROTEIN 14"/>
    <property type="match status" value="1"/>
</dbReference>
<sequence>YFGSMSRGEIPPVRERSERVALSNWAELTPELLKILHSRVGGRLIIHADELAQMWKVLNLPTDLFNSVMNVGRFTEEIEWLKFLALSCSSLGVTIAKTLKIVCEVLSSDHDGGPPRIPFSTFRFLYTYIAEVDGEISASHVSRMLNYIEQEVTHLRKISRFNANSGYPTHSDSESQTETIQGLDGCASLLRDILRNEDSASETAYSENRCNSRPLEGKKCGSKKKGHEKHIFPSVVWKETLSSDNKKQILNEASAGSERDTSSIAQDWSLQDHYRMYSPIIYQALCEHVQTQMSMMSNLASKNCSNGIPATPCHTESGSEYQATSRSGYGCSTSTPAWSPQRLPCPPVVHSEVQTDDDNQLASQSKIISVNYSDGPRNSFNISPGVPCGLPQTDKAAIPTFQQPSLANWILTQKEVPKEADLLKCFQTHMSLFQSHEKETLPDSQTHRSSTQSQLAFLATNEERCAREQIGEATNEGKYLNIHVQDTKTVKDVQKAKNVNQTADKVRTIKYLLRELKALVAEQEDSEIQRLITEVEACICGLPAVSGNRNIQVEIALAMQPLRSENAQLRRQLRILNQRLREQENTQKTSGPVECNHELYSLQSLNTSLQNQLQESLKSQELLQSKNEELLKVIANQKDENKKFASIFKDKEQTLLENKQQFDIEITRIKIELEEALVNVKNSRFKLETTEKENQILGITLRQRDAEVTRLRELTRTLQNSMAKLLSDLSMDTACCKPGNNLTKSILNIYDKQLQQDPVPPHTSIMSYLNKLETNHMFTHLEPLSTIKNEKTIEKKPYENVLPSKVPPHSDIGGMERVFAPEILSTLSKHDSDAECETMTLIEDECNLDNTIYIPFARSPSKKNLPLSRRVSPQPQISVATRQLVSDSAVISETESKLCVPVVCSSKNETEDAPEKLSRTTDTEDKQLLKKIKEAIGKIPVAVEDPEEQAACPGLSACHSTNVQVKSNVVCDGSFLNSDLMSDWSISSFSTFTSRDEQDFRNGLAALDANIARLQKSLRTGLLEK</sequence>
<evidence type="ECO:0008006" key="4">
    <source>
        <dbReference type="Google" id="ProtNLM"/>
    </source>
</evidence>
<organism evidence="2 3">
    <name type="scientific">Marmota monax</name>
    <name type="common">Woodchuck</name>
    <dbReference type="NCBI Taxonomy" id="9995"/>
    <lineage>
        <taxon>Eukaryota</taxon>
        <taxon>Metazoa</taxon>
        <taxon>Chordata</taxon>
        <taxon>Craniata</taxon>
        <taxon>Vertebrata</taxon>
        <taxon>Euteleostomi</taxon>
        <taxon>Mammalia</taxon>
        <taxon>Eutheria</taxon>
        <taxon>Euarchontoglires</taxon>
        <taxon>Glires</taxon>
        <taxon>Rodentia</taxon>
        <taxon>Sciuromorpha</taxon>
        <taxon>Sciuridae</taxon>
        <taxon>Xerinae</taxon>
        <taxon>Marmotini</taxon>
        <taxon>Marmota</taxon>
    </lineage>
</organism>
<gene>
    <name evidence="2" type="ORF">MONAX_5E029662</name>
</gene>